<evidence type="ECO:0000256" key="2">
    <source>
        <dbReference type="SAM" id="SignalP"/>
    </source>
</evidence>
<feature type="signal peptide" evidence="2">
    <location>
        <begin position="1"/>
        <end position="23"/>
    </location>
</feature>
<accession>A0AAV9WZS4</accession>
<name>A0AAV9WZS4_9PEZI</name>
<keyword evidence="4" id="KW-1185">Reference proteome</keyword>
<evidence type="ECO:0000313" key="3">
    <source>
        <dbReference type="EMBL" id="KAK6531628.1"/>
    </source>
</evidence>
<keyword evidence="2" id="KW-0732">Signal</keyword>
<feature type="compositionally biased region" description="Acidic residues" evidence="1">
    <location>
        <begin position="451"/>
        <end position="460"/>
    </location>
</feature>
<comment type="caution">
    <text evidence="3">The sequence shown here is derived from an EMBL/GenBank/DDBJ whole genome shotgun (WGS) entry which is preliminary data.</text>
</comment>
<gene>
    <name evidence="3" type="ORF">TWF694_002807</name>
</gene>
<protein>
    <submittedName>
        <fullName evidence="3">Uncharacterized protein</fullName>
    </submittedName>
</protein>
<feature type="chain" id="PRO_5043922926" evidence="2">
    <location>
        <begin position="24"/>
        <end position="460"/>
    </location>
</feature>
<proteinExistence type="predicted"/>
<feature type="region of interest" description="Disordered" evidence="1">
    <location>
        <begin position="433"/>
        <end position="460"/>
    </location>
</feature>
<reference evidence="3 4" key="1">
    <citation type="submission" date="2019-10" db="EMBL/GenBank/DDBJ databases">
        <authorList>
            <person name="Palmer J.M."/>
        </authorList>
    </citation>
    <scope>NUCLEOTIDE SEQUENCE [LARGE SCALE GENOMIC DNA]</scope>
    <source>
        <strain evidence="3 4">TWF694</strain>
    </source>
</reference>
<sequence length="460" mass="51581">MGQVSNHPVVISSLLLLARLAQAFVLAFQIAQAPDLLIRTYPYSNPFASPIDVTYCQSGPGNGPGKDVLSVSVINGVSQSVQTNTDYEIYGIALWKGVDCTGKPDLVIRWRSDVEGVQLADLVFIDLITPIGSWKALEQNDPMLQMMDPEGSVYDVHQNRLLYHERGEWVVISEDFDNLEDAAQAINGMACDIRNEYEAYSNVSDEPLLASPDLEALKVTPLAPMVAMMARELGRQQPMTTVENLENQMALLDELFKNPPEGSFDQISERWQTVMERVYGKRQLDNDGMPAKEEATMIEEEVYPGNSVHDGVRLEASPEDIADSRFENMGPWGRENQNQNIQNYYFEMVMNMFGGDHTANFQDSLGESQHIMPSTYDVQLGTPSYGDLHQVDQEAPFENVGTSDWEAYSNHLSGNYQGEANTRLEQNQKIVEEEEFQEEWSPLDSQRGWEPGDEDDAGSI</sequence>
<organism evidence="3 4">
    <name type="scientific">Orbilia ellipsospora</name>
    <dbReference type="NCBI Taxonomy" id="2528407"/>
    <lineage>
        <taxon>Eukaryota</taxon>
        <taxon>Fungi</taxon>
        <taxon>Dikarya</taxon>
        <taxon>Ascomycota</taxon>
        <taxon>Pezizomycotina</taxon>
        <taxon>Orbiliomycetes</taxon>
        <taxon>Orbiliales</taxon>
        <taxon>Orbiliaceae</taxon>
        <taxon>Orbilia</taxon>
    </lineage>
</organism>
<dbReference type="AlphaFoldDB" id="A0AAV9WZS4"/>
<dbReference type="EMBL" id="JAVHJO010000012">
    <property type="protein sequence ID" value="KAK6531628.1"/>
    <property type="molecule type" value="Genomic_DNA"/>
</dbReference>
<evidence type="ECO:0000313" key="4">
    <source>
        <dbReference type="Proteomes" id="UP001365542"/>
    </source>
</evidence>
<dbReference type="Proteomes" id="UP001365542">
    <property type="component" value="Unassembled WGS sequence"/>
</dbReference>
<evidence type="ECO:0000256" key="1">
    <source>
        <dbReference type="SAM" id="MobiDB-lite"/>
    </source>
</evidence>